<dbReference type="AlphaFoldDB" id="A0A7J7GY90"/>
<evidence type="ECO:0000313" key="2">
    <source>
        <dbReference type="Proteomes" id="UP000593564"/>
    </source>
</evidence>
<reference evidence="1 2" key="2">
    <citation type="submission" date="2020-07" db="EMBL/GenBank/DDBJ databases">
        <title>Genome assembly of wild tea tree DASZ reveals pedigree and selection history of tea varieties.</title>
        <authorList>
            <person name="Zhang W."/>
        </authorList>
    </citation>
    <scope>NUCLEOTIDE SEQUENCE [LARGE SCALE GENOMIC DNA]</scope>
    <source>
        <strain evidence="2">cv. G240</strain>
        <tissue evidence="1">Leaf</tissue>
    </source>
</reference>
<evidence type="ECO:0000313" key="1">
    <source>
        <dbReference type="EMBL" id="KAF5944454.1"/>
    </source>
</evidence>
<gene>
    <name evidence="1" type="ORF">HYC85_018531</name>
</gene>
<dbReference type="Proteomes" id="UP000593564">
    <property type="component" value="Unassembled WGS sequence"/>
</dbReference>
<dbReference type="PANTHER" id="PTHR34538">
    <property type="entry name" value="EXPRESSED PROTEIN"/>
    <property type="match status" value="1"/>
</dbReference>
<organism evidence="1 2">
    <name type="scientific">Camellia sinensis</name>
    <name type="common">Tea plant</name>
    <name type="synonym">Thea sinensis</name>
    <dbReference type="NCBI Taxonomy" id="4442"/>
    <lineage>
        <taxon>Eukaryota</taxon>
        <taxon>Viridiplantae</taxon>
        <taxon>Streptophyta</taxon>
        <taxon>Embryophyta</taxon>
        <taxon>Tracheophyta</taxon>
        <taxon>Spermatophyta</taxon>
        <taxon>Magnoliopsida</taxon>
        <taxon>eudicotyledons</taxon>
        <taxon>Gunneridae</taxon>
        <taxon>Pentapetalae</taxon>
        <taxon>asterids</taxon>
        <taxon>Ericales</taxon>
        <taxon>Theaceae</taxon>
        <taxon>Camellia</taxon>
    </lineage>
</organism>
<comment type="caution">
    <text evidence="1">The sequence shown here is derived from an EMBL/GenBank/DDBJ whole genome shotgun (WGS) entry which is preliminary data.</text>
</comment>
<protein>
    <submittedName>
        <fullName evidence="1">Uncharacterized protein</fullName>
    </submittedName>
</protein>
<proteinExistence type="predicted"/>
<keyword evidence="2" id="KW-1185">Reference proteome</keyword>
<accession>A0A7J7GY90</accession>
<sequence>MGLVQTIVWMNSYSKRQCRSLFWRLQKAVKNRGGKGKARGKQQFKFQYDPSSYALNFDNGDCGSVGEKEANAFHKGFPETTNTWAYVLWLDTYHHGFK</sequence>
<dbReference type="PANTHER" id="PTHR34538:SF10">
    <property type="entry name" value="GENOME ASSEMBLY, CHROMOSOME: A06"/>
    <property type="match status" value="1"/>
</dbReference>
<reference evidence="2" key="1">
    <citation type="journal article" date="2020" name="Nat. Commun.">
        <title>Genome assembly of wild tea tree DASZ reveals pedigree and selection history of tea varieties.</title>
        <authorList>
            <person name="Zhang W."/>
            <person name="Zhang Y."/>
            <person name="Qiu H."/>
            <person name="Guo Y."/>
            <person name="Wan H."/>
            <person name="Zhang X."/>
            <person name="Scossa F."/>
            <person name="Alseekh S."/>
            <person name="Zhang Q."/>
            <person name="Wang P."/>
            <person name="Xu L."/>
            <person name="Schmidt M.H."/>
            <person name="Jia X."/>
            <person name="Li D."/>
            <person name="Zhu A."/>
            <person name="Guo F."/>
            <person name="Chen W."/>
            <person name="Ni D."/>
            <person name="Usadel B."/>
            <person name="Fernie A.R."/>
            <person name="Wen W."/>
        </authorList>
    </citation>
    <scope>NUCLEOTIDE SEQUENCE [LARGE SCALE GENOMIC DNA]</scope>
    <source>
        <strain evidence="2">cv. G240</strain>
    </source>
</reference>
<name>A0A7J7GY90_CAMSI</name>
<dbReference type="EMBL" id="JACBKZ010000008">
    <property type="protein sequence ID" value="KAF5944454.1"/>
    <property type="molecule type" value="Genomic_DNA"/>
</dbReference>